<evidence type="ECO:0000313" key="3">
    <source>
        <dbReference type="EMBL" id="PIR89203.1"/>
    </source>
</evidence>
<dbReference type="PANTHER" id="PTHR33515">
    <property type="entry name" value="RIBOSOME-BINDING FACTOR A, CHLOROPLASTIC-RELATED"/>
    <property type="match status" value="1"/>
</dbReference>
<keyword evidence="2" id="KW-0963">Cytoplasm</keyword>
<reference evidence="4" key="1">
    <citation type="submission" date="2017-09" db="EMBL/GenBank/DDBJ databases">
        <title>Depth-based differentiation of microbial function through sediment-hosted aquifers and enrichment of novel symbionts in the deep terrestrial subsurface.</title>
        <authorList>
            <person name="Probst A.J."/>
            <person name="Ladd B."/>
            <person name="Jarett J.K."/>
            <person name="Geller-Mcgrath D.E."/>
            <person name="Sieber C.M.K."/>
            <person name="Emerson J.B."/>
            <person name="Anantharaman K."/>
            <person name="Thomas B.C."/>
            <person name="Malmstrom R."/>
            <person name="Stieglmeier M."/>
            <person name="Klingl A."/>
            <person name="Woyke T."/>
            <person name="Ryan C.M."/>
            <person name="Banfield J.F."/>
        </authorList>
    </citation>
    <scope>NUCLEOTIDE SEQUENCE [LARGE SCALE GENOMIC DNA]</scope>
</reference>
<dbReference type="Proteomes" id="UP000231157">
    <property type="component" value="Unassembled WGS sequence"/>
</dbReference>
<dbReference type="InterPro" id="IPR000238">
    <property type="entry name" value="RbfA"/>
</dbReference>
<dbReference type="Pfam" id="PF02033">
    <property type="entry name" value="RBFA"/>
    <property type="match status" value="1"/>
</dbReference>
<comment type="caution">
    <text evidence="3">The sequence shown here is derived from an EMBL/GenBank/DDBJ whole genome shotgun (WGS) entry which is preliminary data.</text>
</comment>
<dbReference type="HAMAP" id="MF_00003">
    <property type="entry name" value="RbfA"/>
    <property type="match status" value="1"/>
</dbReference>
<dbReference type="AlphaFoldDB" id="A0A2H0US58"/>
<organism evidence="3 4">
    <name type="scientific">Candidatus Harrisonbacteria bacterium CG10_big_fil_rev_8_21_14_0_10_40_38</name>
    <dbReference type="NCBI Taxonomy" id="1974583"/>
    <lineage>
        <taxon>Bacteria</taxon>
        <taxon>Candidatus Harrisoniibacteriota</taxon>
    </lineage>
</organism>
<name>A0A2H0US58_9BACT</name>
<proteinExistence type="inferred from homology"/>
<sequence length="111" mass="12614">MRTFRSERVSSLLRERLGMMIEREVEISGAIITITTVQVSSDLSDATVNVSVFPTDRGPEALKILEKRAGSFQYMLIRDMNIKPLPRITFALDLGNDKAARIEKRLMEENN</sequence>
<dbReference type="PANTHER" id="PTHR33515:SF1">
    <property type="entry name" value="RIBOSOME-BINDING FACTOR A, CHLOROPLASTIC-RELATED"/>
    <property type="match status" value="1"/>
</dbReference>
<dbReference type="EMBL" id="PFAZ01000003">
    <property type="protein sequence ID" value="PIR89203.1"/>
    <property type="molecule type" value="Genomic_DNA"/>
</dbReference>
<evidence type="ECO:0000313" key="4">
    <source>
        <dbReference type="Proteomes" id="UP000231157"/>
    </source>
</evidence>
<dbReference type="Gene3D" id="3.30.300.20">
    <property type="match status" value="1"/>
</dbReference>
<dbReference type="GO" id="GO:0030490">
    <property type="term" value="P:maturation of SSU-rRNA"/>
    <property type="evidence" value="ECO:0007669"/>
    <property type="project" value="UniProtKB-UniRule"/>
</dbReference>
<dbReference type="SUPFAM" id="SSF89919">
    <property type="entry name" value="Ribosome-binding factor A, RbfA"/>
    <property type="match status" value="1"/>
</dbReference>
<gene>
    <name evidence="2" type="primary">rbfA</name>
    <name evidence="3" type="ORF">COU07_02325</name>
</gene>
<evidence type="ECO:0000256" key="2">
    <source>
        <dbReference type="HAMAP-Rule" id="MF_00003"/>
    </source>
</evidence>
<accession>A0A2H0US58</accession>
<comment type="similarity">
    <text evidence="2">Belongs to the RbfA family.</text>
</comment>
<evidence type="ECO:0000256" key="1">
    <source>
        <dbReference type="ARBA" id="ARBA00022517"/>
    </source>
</evidence>
<dbReference type="InterPro" id="IPR023799">
    <property type="entry name" value="RbfA_dom_sf"/>
</dbReference>
<dbReference type="GO" id="GO:0043024">
    <property type="term" value="F:ribosomal small subunit binding"/>
    <property type="evidence" value="ECO:0007669"/>
    <property type="project" value="TreeGrafter"/>
</dbReference>
<dbReference type="InterPro" id="IPR015946">
    <property type="entry name" value="KH_dom-like_a/b"/>
</dbReference>
<dbReference type="GO" id="GO:0005829">
    <property type="term" value="C:cytosol"/>
    <property type="evidence" value="ECO:0007669"/>
    <property type="project" value="TreeGrafter"/>
</dbReference>
<protein>
    <recommendedName>
        <fullName evidence="2">Ribosome-binding factor A</fullName>
    </recommendedName>
</protein>
<comment type="function">
    <text evidence="2">One of several proteins that assist in the late maturation steps of the functional core of the 30S ribosomal subunit. Associates with free 30S ribosomal subunits (but not with 30S subunits that are part of 70S ribosomes or polysomes). Required for efficient processing of 16S rRNA. May interact with the 5'-terminal helix region of 16S rRNA.</text>
</comment>
<comment type="subcellular location">
    <subcellularLocation>
        <location evidence="2">Cytoplasm</location>
    </subcellularLocation>
</comment>
<comment type="subunit">
    <text evidence="2">Monomer. Binds 30S ribosomal subunits, but not 50S ribosomal subunits or 70S ribosomes.</text>
</comment>
<keyword evidence="1 2" id="KW-0690">Ribosome biogenesis</keyword>